<dbReference type="PANTHER" id="PTHR35936">
    <property type="entry name" value="MEMBRANE-BOUND LYTIC MUREIN TRANSGLYCOSYLASE F"/>
    <property type="match status" value="1"/>
</dbReference>
<keyword evidence="1 2" id="KW-0732">Signal</keyword>
<dbReference type="Proteomes" id="UP001596507">
    <property type="component" value="Unassembled WGS sequence"/>
</dbReference>
<dbReference type="InterPro" id="IPR001638">
    <property type="entry name" value="Solute-binding_3/MltF_N"/>
</dbReference>
<dbReference type="PROSITE" id="PS51257">
    <property type="entry name" value="PROKAR_LIPOPROTEIN"/>
    <property type="match status" value="1"/>
</dbReference>
<dbReference type="SMART" id="SM00062">
    <property type="entry name" value="PBPb"/>
    <property type="match status" value="1"/>
</dbReference>
<feature type="chain" id="PRO_5045771760" evidence="2">
    <location>
        <begin position="24"/>
        <end position="303"/>
    </location>
</feature>
<accession>A0ABW2HGJ4</accession>
<dbReference type="CDD" id="cd01004">
    <property type="entry name" value="PBP2_MidA_like"/>
    <property type="match status" value="1"/>
</dbReference>
<dbReference type="RefSeq" id="WP_262874048.1">
    <property type="nucleotide sequence ID" value="NZ_BAABKW010000012.1"/>
</dbReference>
<proteinExistence type="predicted"/>
<dbReference type="Gene3D" id="3.40.190.10">
    <property type="entry name" value="Periplasmic binding protein-like II"/>
    <property type="match status" value="2"/>
</dbReference>
<comment type="caution">
    <text evidence="4">The sequence shown here is derived from an EMBL/GenBank/DDBJ whole genome shotgun (WGS) entry which is preliminary data.</text>
</comment>
<name>A0ABW2HGJ4_9MICO</name>
<sequence length="303" mass="31371">MRKSPIRLRRLAAFVSVAAIGFAAVGCSAAAAPDDSETAAASALFDEDAAALLPEGVTEIVVASGPGYPPILDLAEDGVTLSGSQPEEVRLIGEVLGVDIVFEDVKFDALFPALESGRVDMAAAALGVTAERLETVDFVSDFQGGTTLLVEGGNPLGLSLDTLCGHVVGVLKGSTEETVTLPIWNEECTAAGDPIEISTFPAAADAVLALSSHRVEATVSALPPAVYQAQQSDGALEALDINFEPSPWALAFPKGSELTPAIHAALLHLMETGDYLANLERFGVEAGAIDEPVIYTEPSQSEL</sequence>
<keyword evidence="5" id="KW-1185">Reference proteome</keyword>
<dbReference type="SUPFAM" id="SSF53850">
    <property type="entry name" value="Periplasmic binding protein-like II"/>
    <property type="match status" value="1"/>
</dbReference>
<dbReference type="EMBL" id="JBHTBE010000002">
    <property type="protein sequence ID" value="MFC7269118.1"/>
    <property type="molecule type" value="Genomic_DNA"/>
</dbReference>
<dbReference type="Pfam" id="PF00497">
    <property type="entry name" value="SBP_bac_3"/>
    <property type="match status" value="1"/>
</dbReference>
<evidence type="ECO:0000313" key="4">
    <source>
        <dbReference type="EMBL" id="MFC7269118.1"/>
    </source>
</evidence>
<evidence type="ECO:0000256" key="1">
    <source>
        <dbReference type="ARBA" id="ARBA00022729"/>
    </source>
</evidence>
<protein>
    <submittedName>
        <fullName evidence="4">ABC transporter substrate-binding protein</fullName>
    </submittedName>
</protein>
<evidence type="ECO:0000259" key="3">
    <source>
        <dbReference type="SMART" id="SM00062"/>
    </source>
</evidence>
<reference evidence="5" key="1">
    <citation type="journal article" date="2019" name="Int. J. Syst. Evol. Microbiol.">
        <title>The Global Catalogue of Microorganisms (GCM) 10K type strain sequencing project: providing services to taxonomists for standard genome sequencing and annotation.</title>
        <authorList>
            <consortium name="The Broad Institute Genomics Platform"/>
            <consortium name="The Broad Institute Genome Sequencing Center for Infectious Disease"/>
            <person name="Wu L."/>
            <person name="Ma J."/>
        </authorList>
    </citation>
    <scope>NUCLEOTIDE SEQUENCE [LARGE SCALE GENOMIC DNA]</scope>
    <source>
        <strain evidence="5">CGMCC 1.15772</strain>
    </source>
</reference>
<feature type="signal peptide" evidence="2">
    <location>
        <begin position="1"/>
        <end position="23"/>
    </location>
</feature>
<evidence type="ECO:0000256" key="2">
    <source>
        <dbReference type="SAM" id="SignalP"/>
    </source>
</evidence>
<dbReference type="PANTHER" id="PTHR35936:SF17">
    <property type="entry name" value="ARGININE-BINDING EXTRACELLULAR PROTEIN ARTP"/>
    <property type="match status" value="1"/>
</dbReference>
<gene>
    <name evidence="4" type="ORF">ACFQRL_09130</name>
</gene>
<evidence type="ECO:0000313" key="5">
    <source>
        <dbReference type="Proteomes" id="UP001596507"/>
    </source>
</evidence>
<organism evidence="4 5">
    <name type="scientific">Microbacterium fluvii</name>
    <dbReference type="NCBI Taxonomy" id="415215"/>
    <lineage>
        <taxon>Bacteria</taxon>
        <taxon>Bacillati</taxon>
        <taxon>Actinomycetota</taxon>
        <taxon>Actinomycetes</taxon>
        <taxon>Micrococcales</taxon>
        <taxon>Microbacteriaceae</taxon>
        <taxon>Microbacterium</taxon>
    </lineage>
</organism>
<feature type="domain" description="Solute-binding protein family 3/N-terminal" evidence="3">
    <location>
        <begin position="59"/>
        <end position="281"/>
    </location>
</feature>